<dbReference type="EMBL" id="BART01008319">
    <property type="protein sequence ID" value="GAG53646.1"/>
    <property type="molecule type" value="Genomic_DNA"/>
</dbReference>
<accession>X1A033</accession>
<evidence type="ECO:0000313" key="1">
    <source>
        <dbReference type="EMBL" id="GAG53646.1"/>
    </source>
</evidence>
<reference evidence="1" key="1">
    <citation type="journal article" date="2014" name="Front. Microbiol.">
        <title>High frequency of phylogenetically diverse reductive dehalogenase-homologous genes in deep subseafloor sedimentary metagenomes.</title>
        <authorList>
            <person name="Kawai M."/>
            <person name="Futagami T."/>
            <person name="Toyoda A."/>
            <person name="Takaki Y."/>
            <person name="Nishi S."/>
            <person name="Hori S."/>
            <person name="Arai W."/>
            <person name="Tsubouchi T."/>
            <person name="Morono Y."/>
            <person name="Uchiyama I."/>
            <person name="Ito T."/>
            <person name="Fujiyama A."/>
            <person name="Inagaki F."/>
            <person name="Takami H."/>
        </authorList>
    </citation>
    <scope>NUCLEOTIDE SEQUENCE</scope>
    <source>
        <strain evidence="1">Expedition CK06-06</strain>
    </source>
</reference>
<name>X1A033_9ZZZZ</name>
<proteinExistence type="predicted"/>
<gene>
    <name evidence="1" type="ORF">S01H4_18745</name>
</gene>
<dbReference type="AlphaFoldDB" id="X1A033"/>
<protein>
    <submittedName>
        <fullName evidence="1">Uncharacterized protein</fullName>
    </submittedName>
</protein>
<sequence>MGVDVGRKKHVIIGARTGKDRYEIYKRIVLSSWDDIHRLAETDALTLALTDGVELTLALTLALTEGVELTEAEILALTESDALGEELIEALGVGLTLALGEPLATGTPVFNSNGSTCLENPSKTYPKSPEFSAIAHIPCPTSQGKGTMYV</sequence>
<comment type="caution">
    <text evidence="1">The sequence shown here is derived from an EMBL/GenBank/DDBJ whole genome shotgun (WGS) entry which is preliminary data.</text>
</comment>
<organism evidence="1">
    <name type="scientific">marine sediment metagenome</name>
    <dbReference type="NCBI Taxonomy" id="412755"/>
    <lineage>
        <taxon>unclassified sequences</taxon>
        <taxon>metagenomes</taxon>
        <taxon>ecological metagenomes</taxon>
    </lineage>
</organism>